<proteinExistence type="predicted"/>
<accession>A0A7Z7B6Q4</accession>
<dbReference type="AlphaFoldDB" id="A0A7Z7B6Q4"/>
<dbReference type="Pfam" id="PF09859">
    <property type="entry name" value="Oxygenase-NA"/>
    <property type="match status" value="1"/>
</dbReference>
<sequence>MFTASTLFRKSRPFFLLLLLHQGTYPHAGSPRSDLIDDHAANERASPGVCKHRRLGRVGGIEKTEADTEPLMQDFAFDTQATLFSGDEPLGKGQRRPAPAIATPQSIERRVDAIDWTHASAELDAHGCATLEGLLSAEACDALSSLYPRDDLYRSRVVMARHGFGRGEYKYFDYPLPDVVDALRTAVYPRLAPLANAWNEAMRIDVQFPPTHAALLRRCHQAGQSRPTPLILQYTAGDYNCLHQDLYGEHVFPLQLAILLSEPGKDFTGGEFVLTEQRPRMQSRAEVVPLRKGDAVIFAVHHRPVQGARGAYRVHMRHGVSRLRSGHRHTLGVIFHDAK</sequence>
<organism evidence="1 2">
    <name type="scientific">Paraburkholderia steynii</name>
    <dbReference type="NCBI Taxonomy" id="1245441"/>
    <lineage>
        <taxon>Bacteria</taxon>
        <taxon>Pseudomonadati</taxon>
        <taxon>Pseudomonadota</taxon>
        <taxon>Betaproteobacteria</taxon>
        <taxon>Burkholderiales</taxon>
        <taxon>Burkholderiaceae</taxon>
        <taxon>Paraburkholderia</taxon>
    </lineage>
</organism>
<keyword evidence="2" id="KW-1185">Reference proteome</keyword>
<evidence type="ECO:0000313" key="1">
    <source>
        <dbReference type="EMBL" id="SDH28670.1"/>
    </source>
</evidence>
<dbReference type="Gene3D" id="2.60.120.620">
    <property type="entry name" value="q2cbj1_9rhob like domain"/>
    <property type="match status" value="1"/>
</dbReference>
<reference evidence="1" key="1">
    <citation type="submission" date="2016-10" db="EMBL/GenBank/DDBJ databases">
        <authorList>
            <person name="Varghese N."/>
            <person name="Submissions S."/>
        </authorList>
    </citation>
    <scope>NUCLEOTIDE SEQUENCE [LARGE SCALE GENOMIC DNA]</scope>
    <source>
        <strain evidence="1">YR281</strain>
    </source>
</reference>
<evidence type="ECO:0000313" key="2">
    <source>
        <dbReference type="Proteomes" id="UP000198900"/>
    </source>
</evidence>
<protein>
    <recommendedName>
        <fullName evidence="3">Proline hydroxylase</fullName>
    </recommendedName>
</protein>
<evidence type="ECO:0008006" key="3">
    <source>
        <dbReference type="Google" id="ProtNLM"/>
    </source>
</evidence>
<name>A0A7Z7B6Q4_9BURK</name>
<dbReference type="Proteomes" id="UP000198900">
    <property type="component" value="Unassembled WGS sequence"/>
</dbReference>
<comment type="caution">
    <text evidence="1">The sequence shown here is derived from an EMBL/GenBank/DDBJ whole genome shotgun (WGS) entry which is preliminary data.</text>
</comment>
<gene>
    <name evidence="1" type="ORF">SAMN04487926_103275</name>
</gene>
<dbReference type="InterPro" id="IPR018655">
    <property type="entry name" value="DUF2086"/>
</dbReference>
<dbReference type="EMBL" id="FNDI01000003">
    <property type="protein sequence ID" value="SDH28670.1"/>
    <property type="molecule type" value="Genomic_DNA"/>
</dbReference>